<gene>
    <name evidence="1" type="ORF">SAMN02745205_00962</name>
</gene>
<dbReference type="EMBL" id="FUWL01000006">
    <property type="protein sequence ID" value="SJZ48266.1"/>
    <property type="molecule type" value="Genomic_DNA"/>
</dbReference>
<proteinExistence type="predicted"/>
<reference evidence="1 2" key="1">
    <citation type="submission" date="2017-02" db="EMBL/GenBank/DDBJ databases">
        <authorList>
            <person name="Peterson S.W."/>
        </authorList>
    </citation>
    <scope>NUCLEOTIDE SEQUENCE [LARGE SCALE GENOMIC DNA]</scope>
    <source>
        <strain evidence="1 2">ATCC 700135</strain>
    </source>
</reference>
<sequence length="211" mass="24332">MKTAVYFMRCLTDLTMGDETLGINSVMGEGEENIPDELLGEFDIPPLIMMREIRRTLDEKAFPYMDYVFGGGHFAFHKGRLIASPGSPEDEGDEWMILNEDGWEEEFETMMNDLWSSQVQPDISPNGVYNKIRTELEALPIVRKRKRKRRREVLNAANQPAIPADSCFIFFINYDDQEKFEALDRMLRQETFEIGTDLGNDRGTCKIINIS</sequence>
<evidence type="ECO:0000313" key="2">
    <source>
        <dbReference type="Proteomes" id="UP000189956"/>
    </source>
</evidence>
<evidence type="ECO:0000313" key="1">
    <source>
        <dbReference type="EMBL" id="SJZ48266.1"/>
    </source>
</evidence>
<dbReference type="RefSeq" id="WP_126464385.1">
    <property type="nucleotide sequence ID" value="NZ_FUWL01000006.1"/>
</dbReference>
<protein>
    <submittedName>
        <fullName evidence="1">Uncharacterized protein</fullName>
    </submittedName>
</protein>
<organism evidence="1 2">
    <name type="scientific">Porphyromonas cangingivalis</name>
    <dbReference type="NCBI Taxonomy" id="36874"/>
    <lineage>
        <taxon>Bacteria</taxon>
        <taxon>Pseudomonadati</taxon>
        <taxon>Bacteroidota</taxon>
        <taxon>Bacteroidia</taxon>
        <taxon>Bacteroidales</taxon>
        <taxon>Porphyromonadaceae</taxon>
        <taxon>Porphyromonas</taxon>
    </lineage>
</organism>
<accession>A0A1T4L0Q8</accession>
<dbReference type="AlphaFoldDB" id="A0A1T4L0Q8"/>
<dbReference type="Proteomes" id="UP000189956">
    <property type="component" value="Unassembled WGS sequence"/>
</dbReference>
<name>A0A1T4L0Q8_PORCN</name>